<feature type="domain" description="Chalcone isomerase" evidence="2">
    <location>
        <begin position="24"/>
        <end position="192"/>
    </location>
</feature>
<sequence length="193" mass="22073">MKRFFCTALVLFFALQTFSQSTIEVDGISIPKTLKFKDGKSKTKLNLNGYGIRDKMWINLYTQALYLENETDDAEKILNSNETIATRLFITSSMVSKKKLIQAIEDGVQKSYQGDISAVRERLDKFKAFFEKEITKNGFLDFVYTANDGVTSVYANEELIGEIEGQDFRKMLFGIWLEVNAVDKTLKKRLLGD</sequence>
<evidence type="ECO:0000313" key="4">
    <source>
        <dbReference type="Proteomes" id="UP001597534"/>
    </source>
</evidence>
<reference evidence="4" key="1">
    <citation type="journal article" date="2019" name="Int. J. Syst. Evol. Microbiol.">
        <title>The Global Catalogue of Microorganisms (GCM) 10K type strain sequencing project: providing services to taxonomists for standard genome sequencing and annotation.</title>
        <authorList>
            <consortium name="The Broad Institute Genomics Platform"/>
            <consortium name="The Broad Institute Genome Sequencing Center for Infectious Disease"/>
            <person name="Wu L."/>
            <person name="Ma J."/>
        </authorList>
    </citation>
    <scope>NUCLEOTIDE SEQUENCE [LARGE SCALE GENOMIC DNA]</scope>
    <source>
        <strain evidence="4">KCTC 22671</strain>
    </source>
</reference>
<dbReference type="SUPFAM" id="SSF54626">
    <property type="entry name" value="Chalcone isomerase"/>
    <property type="match status" value="1"/>
</dbReference>
<keyword evidence="4" id="KW-1185">Reference proteome</keyword>
<dbReference type="InterPro" id="IPR036298">
    <property type="entry name" value="Chalcone_isomerase_sf"/>
</dbReference>
<evidence type="ECO:0000259" key="2">
    <source>
        <dbReference type="Pfam" id="PF16036"/>
    </source>
</evidence>
<proteinExistence type="predicted"/>
<dbReference type="GO" id="GO:0016853">
    <property type="term" value="F:isomerase activity"/>
    <property type="evidence" value="ECO:0007669"/>
    <property type="project" value="UniProtKB-KW"/>
</dbReference>
<dbReference type="Pfam" id="PF16036">
    <property type="entry name" value="Chalcone_3"/>
    <property type="match status" value="1"/>
</dbReference>
<dbReference type="RefSeq" id="WP_379809990.1">
    <property type="nucleotide sequence ID" value="NZ_JBHUPC010000006.1"/>
</dbReference>
<evidence type="ECO:0000256" key="1">
    <source>
        <dbReference type="SAM" id="SignalP"/>
    </source>
</evidence>
<organism evidence="3 4">
    <name type="scientific">Flavobacterium chuncheonense</name>
    <dbReference type="NCBI Taxonomy" id="2026653"/>
    <lineage>
        <taxon>Bacteria</taxon>
        <taxon>Pseudomonadati</taxon>
        <taxon>Bacteroidota</taxon>
        <taxon>Flavobacteriia</taxon>
        <taxon>Flavobacteriales</taxon>
        <taxon>Flavobacteriaceae</taxon>
        <taxon>Flavobacterium</taxon>
    </lineage>
</organism>
<name>A0ABW5YHH6_9FLAO</name>
<feature type="signal peptide" evidence="1">
    <location>
        <begin position="1"/>
        <end position="19"/>
    </location>
</feature>
<keyword evidence="1" id="KW-0732">Signal</keyword>
<protein>
    <submittedName>
        <fullName evidence="3">Chalcone isomerase family protein</fullName>
    </submittedName>
</protein>
<dbReference type="InterPro" id="IPR016087">
    <property type="entry name" value="Chalcone_isomerase"/>
</dbReference>
<evidence type="ECO:0000313" key="3">
    <source>
        <dbReference type="EMBL" id="MFD2890542.1"/>
    </source>
</evidence>
<dbReference type="Proteomes" id="UP001597534">
    <property type="component" value="Unassembled WGS sequence"/>
</dbReference>
<dbReference type="InterPro" id="IPR016088">
    <property type="entry name" value="Chalcone_isomerase_3-sand"/>
</dbReference>
<gene>
    <name evidence="3" type="ORF">ACFS5J_00725</name>
</gene>
<keyword evidence="3" id="KW-0413">Isomerase</keyword>
<dbReference type="EMBL" id="JBHUPC010000006">
    <property type="protein sequence ID" value="MFD2890542.1"/>
    <property type="molecule type" value="Genomic_DNA"/>
</dbReference>
<accession>A0ABW5YHH6</accession>
<comment type="caution">
    <text evidence="3">The sequence shown here is derived from an EMBL/GenBank/DDBJ whole genome shotgun (WGS) entry which is preliminary data.</text>
</comment>
<feature type="chain" id="PRO_5045183394" evidence="1">
    <location>
        <begin position="20"/>
        <end position="193"/>
    </location>
</feature>
<dbReference type="Gene3D" id="3.50.70.10">
    <property type="match status" value="1"/>
</dbReference>